<dbReference type="Proteomes" id="UP001642464">
    <property type="component" value="Unassembled WGS sequence"/>
</dbReference>
<protein>
    <submittedName>
        <fullName evidence="5">Serine/threonine-protein phosphatase 7 inactive homolog</fullName>
    </submittedName>
</protein>
<evidence type="ECO:0000313" key="5">
    <source>
        <dbReference type="EMBL" id="CAK9045988.1"/>
    </source>
</evidence>
<keyword evidence="3" id="KW-0464">Manganese</keyword>
<dbReference type="InterPro" id="IPR029052">
    <property type="entry name" value="Metallo-depent_PP-like"/>
</dbReference>
<feature type="domain" description="Calcineurin-like phosphoesterase" evidence="4">
    <location>
        <begin position="65"/>
        <end position="105"/>
    </location>
</feature>
<proteinExistence type="predicted"/>
<dbReference type="PANTHER" id="PTHR45668:SF5">
    <property type="entry name" value="SERINE_THREONINE-PROTEIN PHOSPHATASE 5"/>
    <property type="match status" value="1"/>
</dbReference>
<evidence type="ECO:0000256" key="3">
    <source>
        <dbReference type="ARBA" id="ARBA00023211"/>
    </source>
</evidence>
<dbReference type="InterPro" id="IPR004843">
    <property type="entry name" value="Calcineurin-like_PHP"/>
</dbReference>
<dbReference type="InterPro" id="IPR006186">
    <property type="entry name" value="Ser/Thr-sp_prot-phosphatase"/>
</dbReference>
<sequence length="259" mass="27682">MLDFFATKDFTILRKVKSAHLLLELLDTGGDFFTAEDMVVAMETELQALHSPVLDIHLPEAGEGRLVVVGDLHGQLQDVLHIFEEHGPPSEEVAYVFNGDIVGRAGEALQDGRRLRRGMSRQVQPLPLECFPADVQAASDLCCDREGDLSSARGALPEPLGELADVAADAAGALAAELSQPFAQRRAGERLHVDGGGGDPLRCPVGWDVPIANRAWVVLAVDGRRSRSERGKVAVMSLGAADERRATDGATGSAVSKRC</sequence>
<dbReference type="Pfam" id="PF00149">
    <property type="entry name" value="Metallophos"/>
    <property type="match status" value="1"/>
</dbReference>
<dbReference type="InterPro" id="IPR051134">
    <property type="entry name" value="PPP_phosphatase"/>
</dbReference>
<name>A0ABP0M3C5_9DINO</name>
<gene>
    <name evidence="5" type="ORF">SCF082_LOCUS25959</name>
</gene>
<evidence type="ECO:0000259" key="4">
    <source>
        <dbReference type="Pfam" id="PF00149"/>
    </source>
</evidence>
<organism evidence="5 6">
    <name type="scientific">Durusdinium trenchii</name>
    <dbReference type="NCBI Taxonomy" id="1381693"/>
    <lineage>
        <taxon>Eukaryota</taxon>
        <taxon>Sar</taxon>
        <taxon>Alveolata</taxon>
        <taxon>Dinophyceae</taxon>
        <taxon>Suessiales</taxon>
        <taxon>Symbiodiniaceae</taxon>
        <taxon>Durusdinium</taxon>
    </lineage>
</organism>
<dbReference type="EMBL" id="CAXAMM010019558">
    <property type="protein sequence ID" value="CAK9045988.1"/>
    <property type="molecule type" value="Genomic_DNA"/>
</dbReference>
<dbReference type="PRINTS" id="PR00114">
    <property type="entry name" value="STPHPHTASE"/>
</dbReference>
<keyword evidence="2" id="KW-0479">Metal-binding</keyword>
<comment type="cofactor">
    <cofactor evidence="1">
        <name>Mn(2+)</name>
        <dbReference type="ChEBI" id="CHEBI:29035"/>
    </cofactor>
</comment>
<evidence type="ECO:0000256" key="1">
    <source>
        <dbReference type="ARBA" id="ARBA00001936"/>
    </source>
</evidence>
<dbReference type="PANTHER" id="PTHR45668">
    <property type="entry name" value="SERINE/THREONINE-PROTEIN PHOSPHATASE 5-RELATED"/>
    <property type="match status" value="1"/>
</dbReference>
<dbReference type="SUPFAM" id="SSF56300">
    <property type="entry name" value="Metallo-dependent phosphatases"/>
    <property type="match status" value="1"/>
</dbReference>
<comment type="caution">
    <text evidence="5">The sequence shown here is derived from an EMBL/GenBank/DDBJ whole genome shotgun (WGS) entry which is preliminary data.</text>
</comment>
<reference evidence="5 6" key="1">
    <citation type="submission" date="2024-02" db="EMBL/GenBank/DDBJ databases">
        <authorList>
            <person name="Chen Y."/>
            <person name="Shah S."/>
            <person name="Dougan E. K."/>
            <person name="Thang M."/>
            <person name="Chan C."/>
        </authorList>
    </citation>
    <scope>NUCLEOTIDE SEQUENCE [LARGE SCALE GENOMIC DNA]</scope>
</reference>
<dbReference type="Gene3D" id="3.60.21.10">
    <property type="match status" value="1"/>
</dbReference>
<keyword evidence="6" id="KW-1185">Reference proteome</keyword>
<evidence type="ECO:0000256" key="2">
    <source>
        <dbReference type="ARBA" id="ARBA00022723"/>
    </source>
</evidence>
<evidence type="ECO:0000313" key="6">
    <source>
        <dbReference type="Proteomes" id="UP001642464"/>
    </source>
</evidence>
<accession>A0ABP0M3C5</accession>